<evidence type="ECO:0000256" key="1">
    <source>
        <dbReference type="ARBA" id="ARBA00004651"/>
    </source>
</evidence>
<keyword evidence="6 7" id="KW-0472">Membrane</keyword>
<dbReference type="EMBL" id="JADEVV010000006">
    <property type="protein sequence ID" value="MBE9252917.1"/>
    <property type="molecule type" value="Genomic_DNA"/>
</dbReference>
<evidence type="ECO:0000313" key="11">
    <source>
        <dbReference type="Proteomes" id="UP000658720"/>
    </source>
</evidence>
<evidence type="ECO:0000259" key="9">
    <source>
        <dbReference type="Pfam" id="PF21082"/>
    </source>
</evidence>
<keyword evidence="3" id="KW-1003">Cell membrane</keyword>
<gene>
    <name evidence="10" type="ORF">IQ217_03400</name>
</gene>
<evidence type="ECO:0000256" key="5">
    <source>
        <dbReference type="ARBA" id="ARBA00022989"/>
    </source>
</evidence>
<feature type="domain" description="Mechanosensitive ion channel MscS" evidence="8">
    <location>
        <begin position="435"/>
        <end position="500"/>
    </location>
</feature>
<dbReference type="InterPro" id="IPR010920">
    <property type="entry name" value="LSM_dom_sf"/>
</dbReference>
<reference evidence="10 11" key="1">
    <citation type="submission" date="2020-10" db="EMBL/GenBank/DDBJ databases">
        <authorList>
            <person name="Castelo-Branco R."/>
            <person name="Eusebio N."/>
            <person name="Adriana R."/>
            <person name="Vieira A."/>
            <person name="Brugerolle De Fraissinette N."/>
            <person name="Rezende De Castro R."/>
            <person name="Schneider M.P."/>
            <person name="Vasconcelos V."/>
            <person name="Leao P.N."/>
        </authorList>
    </citation>
    <scope>NUCLEOTIDE SEQUENCE [LARGE SCALE GENOMIC DNA]</scope>
    <source>
        <strain evidence="10 11">LEGE 00031</strain>
    </source>
</reference>
<sequence>MNLFVVNVNKLIAYFKIKTVDRYITRRITHRLNFGCRALKKIQKFLLFLIAGLLAIALTSVSLPAQGQLINLPKNVSVPLSDVSQEGNLDIAKVRLDGKVLFAIAAPTTNQSSDENIVSPIQRRVKSINYNLSKIVSDGFDPQSLSIDPAVLNDQTVLVASDQNWGPRYLLTVTQADTELDEPIAIDGTAQKWSDIIRQALLQAQRERQVPYQKQQIPLILALILIMLASSWVIRRLQKWRRSQRLRLEHYRQVLLTSKENHELADASPAELELDETFIRQSQKAWYHRYLPRISVESQIEFLLILRPLLFAMQLSLWFGGGGWILHRFPQTRAVSDWLIRFPLAYIGIMLGIFLSKPILDSICRLVLTRIIDFIQEKGMEYPRVKTRAITIFSVLKQFNIYLILILGFLLFSYFINVLYFALIILAGLAFLVQNVLQDFVKTYFILAEDQYGLGDIVQIGEVSGTVERISLRNSQLRTVCGDLFIVSHSSFDKITNFTHGQSGIKVFIDVAYSTDLDLAITVINQVVEDMQQDEVWSKYEIQSDMKGVDNFGDNSITIFLVLKTKLSEQWTVVREYRRRLKLAFDQQGISIPFPQRSIWFENKLTMVDSSMKNSQNNDQALIRESGQES</sequence>
<accession>A0ABR9VNI3</accession>
<dbReference type="SUPFAM" id="SSF82689">
    <property type="entry name" value="Mechanosensitive channel protein MscS (YggB), C-terminal domain"/>
    <property type="match status" value="1"/>
</dbReference>
<comment type="caution">
    <text evidence="10">The sequence shown here is derived from an EMBL/GenBank/DDBJ whole genome shotgun (WGS) entry which is preliminary data.</text>
</comment>
<dbReference type="PANTHER" id="PTHR30460">
    <property type="entry name" value="MODERATE CONDUCTANCE MECHANOSENSITIVE CHANNEL YBIO"/>
    <property type="match status" value="1"/>
</dbReference>
<keyword evidence="4 7" id="KW-0812">Transmembrane</keyword>
<dbReference type="SUPFAM" id="SSF50182">
    <property type="entry name" value="Sm-like ribonucleoproteins"/>
    <property type="match status" value="1"/>
</dbReference>
<feature type="transmembrane region" description="Helical" evidence="7">
    <location>
        <begin position="389"/>
        <end position="412"/>
    </location>
</feature>
<evidence type="ECO:0000256" key="2">
    <source>
        <dbReference type="ARBA" id="ARBA00008017"/>
    </source>
</evidence>
<feature type="transmembrane region" description="Helical" evidence="7">
    <location>
        <begin position="302"/>
        <end position="325"/>
    </location>
</feature>
<dbReference type="Proteomes" id="UP000658720">
    <property type="component" value="Unassembled WGS sequence"/>
</dbReference>
<dbReference type="InterPro" id="IPR023408">
    <property type="entry name" value="MscS_beta-dom_sf"/>
</dbReference>
<dbReference type="InterPro" id="IPR006685">
    <property type="entry name" value="MscS_channel_2nd"/>
</dbReference>
<evidence type="ECO:0000256" key="3">
    <source>
        <dbReference type="ARBA" id="ARBA00022475"/>
    </source>
</evidence>
<comment type="similarity">
    <text evidence="2">Belongs to the MscS (TC 1.A.23) family.</text>
</comment>
<proteinExistence type="inferred from homology"/>
<keyword evidence="5 7" id="KW-1133">Transmembrane helix</keyword>
<feature type="transmembrane region" description="Helical" evidence="7">
    <location>
        <begin position="45"/>
        <end position="65"/>
    </location>
</feature>
<evidence type="ECO:0000256" key="4">
    <source>
        <dbReference type="ARBA" id="ARBA00022692"/>
    </source>
</evidence>
<evidence type="ECO:0000313" key="10">
    <source>
        <dbReference type="EMBL" id="MBE9252917.1"/>
    </source>
</evidence>
<feature type="transmembrane region" description="Helical" evidence="7">
    <location>
        <begin position="418"/>
        <end position="437"/>
    </location>
</feature>
<dbReference type="InterPro" id="IPR049278">
    <property type="entry name" value="MS_channel_C"/>
</dbReference>
<evidence type="ECO:0000259" key="8">
    <source>
        <dbReference type="Pfam" id="PF00924"/>
    </source>
</evidence>
<dbReference type="Gene3D" id="2.30.30.60">
    <property type="match status" value="1"/>
</dbReference>
<feature type="transmembrane region" description="Helical" evidence="7">
    <location>
        <begin position="345"/>
        <end position="368"/>
    </location>
</feature>
<dbReference type="PANTHER" id="PTHR30460:SF0">
    <property type="entry name" value="MODERATE CONDUCTANCE MECHANOSENSITIVE CHANNEL YBIO"/>
    <property type="match status" value="1"/>
</dbReference>
<feature type="domain" description="Mechanosensitive ion channel MscS C-terminal" evidence="9">
    <location>
        <begin position="506"/>
        <end position="592"/>
    </location>
</feature>
<evidence type="ECO:0000256" key="7">
    <source>
        <dbReference type="SAM" id="Phobius"/>
    </source>
</evidence>
<keyword evidence="11" id="KW-1185">Reference proteome</keyword>
<dbReference type="InterPro" id="IPR011066">
    <property type="entry name" value="MscS_channel_C_sf"/>
</dbReference>
<dbReference type="Gene3D" id="3.30.70.100">
    <property type="match status" value="1"/>
</dbReference>
<comment type="subcellular location">
    <subcellularLocation>
        <location evidence="1">Cell membrane</location>
        <topology evidence="1">Multi-pass membrane protein</topology>
    </subcellularLocation>
</comment>
<dbReference type="InterPro" id="IPR045276">
    <property type="entry name" value="YbiO_bact"/>
</dbReference>
<feature type="transmembrane region" description="Helical" evidence="7">
    <location>
        <begin position="217"/>
        <end position="237"/>
    </location>
</feature>
<evidence type="ECO:0000256" key="6">
    <source>
        <dbReference type="ARBA" id="ARBA00023136"/>
    </source>
</evidence>
<dbReference type="RefSeq" id="WP_194018923.1">
    <property type="nucleotide sequence ID" value="NZ_JADEVV010000006.1"/>
</dbReference>
<dbReference type="Pfam" id="PF21082">
    <property type="entry name" value="MS_channel_3rd"/>
    <property type="match status" value="1"/>
</dbReference>
<dbReference type="Pfam" id="PF00924">
    <property type="entry name" value="MS_channel_2nd"/>
    <property type="match status" value="1"/>
</dbReference>
<protein>
    <submittedName>
        <fullName evidence="10">Mechanosensitive ion channel</fullName>
    </submittedName>
</protein>
<name>A0ABR9VNI3_9SYNC</name>
<organism evidence="10 11">
    <name type="scientific">Synechocystis salina LEGE 00031</name>
    <dbReference type="NCBI Taxonomy" id="1828736"/>
    <lineage>
        <taxon>Bacteria</taxon>
        <taxon>Bacillati</taxon>
        <taxon>Cyanobacteriota</taxon>
        <taxon>Cyanophyceae</taxon>
        <taxon>Synechococcales</taxon>
        <taxon>Merismopediaceae</taxon>
        <taxon>Synechocystis</taxon>
    </lineage>
</organism>